<feature type="domain" description="Response regulatory" evidence="2">
    <location>
        <begin position="6"/>
        <end position="134"/>
    </location>
</feature>
<dbReference type="SMART" id="SM00448">
    <property type="entry name" value="REC"/>
    <property type="match status" value="1"/>
</dbReference>
<keyword evidence="1" id="KW-0597">Phosphoprotein</keyword>
<dbReference type="EMBL" id="JAXIVS010000002">
    <property type="protein sequence ID" value="MDY7226112.1"/>
    <property type="molecule type" value="Genomic_DNA"/>
</dbReference>
<proteinExistence type="predicted"/>
<feature type="modified residue" description="4-aspartylphosphate" evidence="1">
    <location>
        <position position="67"/>
    </location>
</feature>
<organism evidence="3 4">
    <name type="scientific">Hyalangium rubrum</name>
    <dbReference type="NCBI Taxonomy" id="3103134"/>
    <lineage>
        <taxon>Bacteria</taxon>
        <taxon>Pseudomonadati</taxon>
        <taxon>Myxococcota</taxon>
        <taxon>Myxococcia</taxon>
        <taxon>Myxococcales</taxon>
        <taxon>Cystobacterineae</taxon>
        <taxon>Archangiaceae</taxon>
        <taxon>Hyalangium</taxon>
    </lineage>
</organism>
<dbReference type="Proteomes" id="UP001291309">
    <property type="component" value="Unassembled WGS sequence"/>
</dbReference>
<evidence type="ECO:0000313" key="4">
    <source>
        <dbReference type="Proteomes" id="UP001291309"/>
    </source>
</evidence>
<evidence type="ECO:0000256" key="1">
    <source>
        <dbReference type="PROSITE-ProRule" id="PRU00169"/>
    </source>
</evidence>
<dbReference type="Gene3D" id="3.40.50.2300">
    <property type="match status" value="1"/>
</dbReference>
<reference evidence="3 4" key="1">
    <citation type="submission" date="2023-12" db="EMBL/GenBank/DDBJ databases">
        <title>the genome sequence of Hyalangium sp. s54d21.</title>
        <authorList>
            <person name="Zhang X."/>
        </authorList>
    </citation>
    <scope>NUCLEOTIDE SEQUENCE [LARGE SCALE GENOMIC DNA]</scope>
    <source>
        <strain evidence="4">s54d21</strain>
    </source>
</reference>
<evidence type="ECO:0000259" key="2">
    <source>
        <dbReference type="PROSITE" id="PS50110"/>
    </source>
</evidence>
<keyword evidence="4" id="KW-1185">Reference proteome</keyword>
<gene>
    <name evidence="3" type="ORF">SYV04_06940</name>
</gene>
<evidence type="ECO:0000313" key="3">
    <source>
        <dbReference type="EMBL" id="MDY7226112.1"/>
    </source>
</evidence>
<dbReference type="PANTHER" id="PTHR44520:SF2">
    <property type="entry name" value="RESPONSE REGULATOR RCP1"/>
    <property type="match status" value="1"/>
</dbReference>
<dbReference type="InterPro" id="IPR001789">
    <property type="entry name" value="Sig_transdc_resp-reg_receiver"/>
</dbReference>
<name>A0ABU5GY40_9BACT</name>
<dbReference type="RefSeq" id="WP_321544833.1">
    <property type="nucleotide sequence ID" value="NZ_JAXIVS010000002.1"/>
</dbReference>
<dbReference type="CDD" id="cd17557">
    <property type="entry name" value="REC_Rcp-like"/>
    <property type="match status" value="1"/>
</dbReference>
<dbReference type="SUPFAM" id="SSF52172">
    <property type="entry name" value="CheY-like"/>
    <property type="match status" value="1"/>
</dbReference>
<protein>
    <submittedName>
        <fullName evidence="3">Response regulator</fullName>
    </submittedName>
</protein>
<dbReference type="InterPro" id="IPR011006">
    <property type="entry name" value="CheY-like_superfamily"/>
</dbReference>
<dbReference type="Pfam" id="PF00072">
    <property type="entry name" value="Response_reg"/>
    <property type="match status" value="1"/>
</dbReference>
<dbReference type="PANTHER" id="PTHR44520">
    <property type="entry name" value="RESPONSE REGULATOR RCP1-RELATED"/>
    <property type="match status" value="1"/>
</dbReference>
<dbReference type="InterPro" id="IPR052893">
    <property type="entry name" value="TCS_response_regulator"/>
</dbReference>
<sequence length="155" mass="17564">MNSALPVLVVEDNDEDFDMLQLAFQAAAVPNPLVRCSDGEETLEYLFRRGRYPSAEQAPRPGLVLLDLNLPGVDGRQVLEQVKADPVLRGIPVIVFSTSDNPKDVQSCYQSGVSAYLLKPVDLERFERMVRLLKEFYLEFVVLPEGPQSREERRR</sequence>
<comment type="caution">
    <text evidence="3">The sequence shown here is derived from an EMBL/GenBank/DDBJ whole genome shotgun (WGS) entry which is preliminary data.</text>
</comment>
<accession>A0ABU5GY40</accession>
<dbReference type="PROSITE" id="PS50110">
    <property type="entry name" value="RESPONSE_REGULATORY"/>
    <property type="match status" value="1"/>
</dbReference>